<evidence type="ECO:0000256" key="1">
    <source>
        <dbReference type="SAM" id="MobiDB-lite"/>
    </source>
</evidence>
<dbReference type="Pfam" id="PF01471">
    <property type="entry name" value="PG_binding_1"/>
    <property type="match status" value="1"/>
</dbReference>
<dbReference type="SUPFAM" id="SSF47090">
    <property type="entry name" value="PGBD-like"/>
    <property type="match status" value="1"/>
</dbReference>
<dbReference type="EMBL" id="SAVA01000001">
    <property type="protein sequence ID" value="RWR54780.1"/>
    <property type="molecule type" value="Genomic_DNA"/>
</dbReference>
<evidence type="ECO:0000313" key="3">
    <source>
        <dbReference type="EMBL" id="RWR54780.1"/>
    </source>
</evidence>
<dbReference type="InterPro" id="IPR036365">
    <property type="entry name" value="PGBD-like_sf"/>
</dbReference>
<dbReference type="PROSITE" id="PS51724">
    <property type="entry name" value="SPOR"/>
    <property type="match status" value="1"/>
</dbReference>
<protein>
    <submittedName>
        <fullName evidence="3">Peptidoglycan-binding protein</fullName>
    </submittedName>
</protein>
<dbReference type="Gene3D" id="1.10.101.10">
    <property type="entry name" value="PGBD-like superfamily/PGBD"/>
    <property type="match status" value="1"/>
</dbReference>
<feature type="region of interest" description="Disordered" evidence="1">
    <location>
        <begin position="112"/>
        <end position="151"/>
    </location>
</feature>
<evidence type="ECO:0000259" key="2">
    <source>
        <dbReference type="PROSITE" id="PS51724"/>
    </source>
</evidence>
<dbReference type="Gene3D" id="2.40.10.120">
    <property type="match status" value="1"/>
</dbReference>
<dbReference type="Pfam" id="PF05036">
    <property type="entry name" value="SPOR"/>
    <property type="match status" value="1"/>
</dbReference>
<gene>
    <name evidence="3" type="ORF">EOW66_01560</name>
</gene>
<feature type="compositionally biased region" description="Low complexity" evidence="1">
    <location>
        <begin position="118"/>
        <end position="140"/>
    </location>
</feature>
<evidence type="ECO:0000313" key="4">
    <source>
        <dbReference type="Proteomes" id="UP000288071"/>
    </source>
</evidence>
<dbReference type="Pfam" id="PF13365">
    <property type="entry name" value="Trypsin_2"/>
    <property type="match status" value="1"/>
</dbReference>
<dbReference type="GO" id="GO:0042834">
    <property type="term" value="F:peptidoglycan binding"/>
    <property type="evidence" value="ECO:0007669"/>
    <property type="project" value="InterPro"/>
</dbReference>
<accession>A0A443LZT0</accession>
<dbReference type="Proteomes" id="UP000288071">
    <property type="component" value="Unassembled WGS sequence"/>
</dbReference>
<comment type="caution">
    <text evidence="3">The sequence shown here is derived from an EMBL/GenBank/DDBJ whole genome shotgun (WGS) entry which is preliminary data.</text>
</comment>
<dbReference type="InterPro" id="IPR002477">
    <property type="entry name" value="Peptidoglycan-bd-like"/>
</dbReference>
<name>A0A443LZT0_9RHOB</name>
<dbReference type="AlphaFoldDB" id="A0A443LZT0"/>
<sequence length="604" mass="62520">MTGMRRAMHLATAAGLAGLIWTGPGAAEPVWLQIEAQPSLPQAEERARDWAGMFPDIAGFAMSTGWYAIAIGPFADTAEATARLRTLRREGLIPGDSYVSDGGRFRGQFWPNGTAPLPGVAGTPAPEAPAPDTAPETAAAEPPPAEAPPAAPEIAAVPEPVTPVETLAESQRLEAGLDREARMEIQAALEWQGFYNATIDGAFGRGTRAAIAAWQAAQGFAPTGVLASAQQTQLLAAVAADRAALGLETVEETDAGIAIDLPLGLVEFDRYDPPFVIYRAKDGSGVTALLLSQTGDQNALYGLYDRMQTLALVPAEGERSRNRSGFTISGQSDSLHSWTEAHLAGGLIKGFTLAWPPGQEAKMARVLAAMKASFRPIGSTALDPSLGTPMTVTRGDLMAGLERRHPEFARSGAFIDDKGAVLTAGAGLDACTKITIEDEEAELAFADPALGIAVLRPKKPLAPAGIVTFETAPTAPGAQVAVAGFSYPEALTAPVLSFGTLSDLTGLAGEAGRARLAVHTLAGDAGGPVLDGSGALVGVVLPRAVDGTKLTPADLTEAVQAMPLVQVLAEHGFMPTASEATGTLAAEDLAVEAQKFTVQIACWK</sequence>
<dbReference type="InterPro" id="IPR009003">
    <property type="entry name" value="Peptidase_S1_PA"/>
</dbReference>
<organism evidence="3 4">
    <name type="scientific">Paenirhodobacter huangdaonensis</name>
    <dbReference type="NCBI Taxonomy" id="2501515"/>
    <lineage>
        <taxon>Bacteria</taxon>
        <taxon>Pseudomonadati</taxon>
        <taxon>Pseudomonadota</taxon>
        <taxon>Alphaproteobacteria</taxon>
        <taxon>Rhodobacterales</taxon>
        <taxon>Rhodobacter group</taxon>
        <taxon>Paenirhodobacter</taxon>
    </lineage>
</organism>
<feature type="compositionally biased region" description="Pro residues" evidence="1">
    <location>
        <begin position="141"/>
        <end position="151"/>
    </location>
</feature>
<dbReference type="InterPro" id="IPR036366">
    <property type="entry name" value="PGBDSf"/>
</dbReference>
<keyword evidence="4" id="KW-1185">Reference proteome</keyword>
<dbReference type="InterPro" id="IPR007730">
    <property type="entry name" value="SPOR-like_dom"/>
</dbReference>
<reference evidence="3 4" key="1">
    <citation type="submission" date="2019-01" db="EMBL/GenBank/DDBJ databases">
        <title>Sinorhodobacter populi sp. nov. isolated from the symptomatic bark tissue of Populus euramericana canker.</title>
        <authorList>
            <person name="Xu G."/>
        </authorList>
    </citation>
    <scope>NUCLEOTIDE SEQUENCE [LARGE SCALE GENOMIC DNA]</scope>
    <source>
        <strain evidence="3 4">CGMCC 1.12963</strain>
    </source>
</reference>
<reference evidence="4" key="2">
    <citation type="submission" date="2019-01" db="EMBL/GenBank/DDBJ databases">
        <title>Sinorhodobacter populi sp. nov. isolated from the symptomatic bark tissue of Populus euramericana canker.</title>
        <authorList>
            <person name="Li Y."/>
        </authorList>
    </citation>
    <scope>NUCLEOTIDE SEQUENCE [LARGE SCALE GENOMIC DNA]</scope>
    <source>
        <strain evidence="4">CGMCC 1.12963</strain>
    </source>
</reference>
<feature type="domain" description="SPOR" evidence="2">
    <location>
        <begin position="24"/>
        <end position="101"/>
    </location>
</feature>
<dbReference type="SUPFAM" id="SSF50494">
    <property type="entry name" value="Trypsin-like serine proteases"/>
    <property type="match status" value="1"/>
</dbReference>
<proteinExistence type="predicted"/>